<dbReference type="EMBL" id="CP016537">
    <property type="protein sequence ID" value="ANU13252.1"/>
    <property type="molecule type" value="Genomic_DNA"/>
</dbReference>
<dbReference type="OrthoDB" id="9787880at2"/>
<protein>
    <submittedName>
        <fullName evidence="5">Phosphohydrolase</fullName>
    </submittedName>
</protein>
<dbReference type="Proteomes" id="UP000092687">
    <property type="component" value="Chromosome"/>
</dbReference>
<dbReference type="InterPro" id="IPR000086">
    <property type="entry name" value="NUDIX_hydrolase_dom"/>
</dbReference>
<keyword evidence="2 3" id="KW-0378">Hydrolase</keyword>
<organism evidence="5 6">
    <name type="scientific">Planococcus halocryophilus</name>
    <dbReference type="NCBI Taxonomy" id="1215089"/>
    <lineage>
        <taxon>Bacteria</taxon>
        <taxon>Bacillati</taxon>
        <taxon>Bacillota</taxon>
        <taxon>Bacilli</taxon>
        <taxon>Bacillales</taxon>
        <taxon>Caryophanaceae</taxon>
        <taxon>Planococcus</taxon>
    </lineage>
</organism>
<evidence type="ECO:0000256" key="3">
    <source>
        <dbReference type="RuleBase" id="RU003476"/>
    </source>
</evidence>
<dbReference type="InterPro" id="IPR020084">
    <property type="entry name" value="NUDIX_hydrolase_CS"/>
</dbReference>
<reference evidence="5" key="1">
    <citation type="submission" date="2016-10" db="EMBL/GenBank/DDBJ databases">
        <authorList>
            <person name="de Groot N.N."/>
        </authorList>
    </citation>
    <scope>NUCLEOTIDE SEQUENCE</scope>
    <source>
        <strain evidence="5">DSM 24743</strain>
    </source>
</reference>
<dbReference type="CDD" id="cd02883">
    <property type="entry name" value="NUDIX_Hydrolase"/>
    <property type="match status" value="1"/>
</dbReference>
<sequence>MTKARKSWIGAAGVVVLDNKILMVKEKATKRWSVPSGEIENGETVEQACVREIHEETGLSVSVGKAIHTKNMVIGNFNVTTYYFYCTISTGEIMYTDPDDEIEEIAWQNYDDLLTIEHDYPEDLELLLTFITPPNYIPEVNKHVL</sequence>
<dbReference type="AlphaFoldDB" id="A0A1C7DPB1"/>
<dbReference type="PROSITE" id="PS51462">
    <property type="entry name" value="NUDIX"/>
    <property type="match status" value="1"/>
</dbReference>
<dbReference type="SUPFAM" id="SSF55811">
    <property type="entry name" value="Nudix"/>
    <property type="match status" value="1"/>
</dbReference>
<dbReference type="PROSITE" id="PS00893">
    <property type="entry name" value="NUDIX_BOX"/>
    <property type="match status" value="1"/>
</dbReference>
<feature type="domain" description="Nudix hydrolase" evidence="4">
    <location>
        <begin position="6"/>
        <end position="130"/>
    </location>
</feature>
<dbReference type="PANTHER" id="PTHR43046">
    <property type="entry name" value="GDP-MANNOSE MANNOSYL HYDROLASE"/>
    <property type="match status" value="1"/>
</dbReference>
<evidence type="ECO:0000313" key="5">
    <source>
        <dbReference type="EMBL" id="ANU13252.1"/>
    </source>
</evidence>
<evidence type="ECO:0000313" key="6">
    <source>
        <dbReference type="Proteomes" id="UP000092687"/>
    </source>
</evidence>
<dbReference type="InterPro" id="IPR020476">
    <property type="entry name" value="Nudix_hydrolase"/>
</dbReference>
<dbReference type="Gene3D" id="3.90.79.10">
    <property type="entry name" value="Nucleoside Triphosphate Pyrophosphohydrolase"/>
    <property type="match status" value="1"/>
</dbReference>
<dbReference type="GO" id="GO:0016787">
    <property type="term" value="F:hydrolase activity"/>
    <property type="evidence" value="ECO:0007669"/>
    <property type="project" value="UniProtKB-KW"/>
</dbReference>
<accession>A0A1C7DPB1</accession>
<dbReference type="RefSeq" id="WP_008499168.1">
    <property type="nucleotide sequence ID" value="NZ_CP016537.2"/>
</dbReference>
<dbReference type="PRINTS" id="PR00502">
    <property type="entry name" value="NUDIXFAMILY"/>
</dbReference>
<proteinExistence type="inferred from homology"/>
<evidence type="ECO:0000256" key="1">
    <source>
        <dbReference type="ARBA" id="ARBA00001946"/>
    </source>
</evidence>
<comment type="similarity">
    <text evidence="3">Belongs to the Nudix hydrolase family.</text>
</comment>
<dbReference type="PANTHER" id="PTHR43046:SF2">
    <property type="entry name" value="8-OXO-DGTP DIPHOSPHATASE-RELATED"/>
    <property type="match status" value="1"/>
</dbReference>
<comment type="cofactor">
    <cofactor evidence="1">
        <name>Mg(2+)</name>
        <dbReference type="ChEBI" id="CHEBI:18420"/>
    </cofactor>
</comment>
<dbReference type="Pfam" id="PF00293">
    <property type="entry name" value="NUDIX"/>
    <property type="match status" value="1"/>
</dbReference>
<evidence type="ECO:0000259" key="4">
    <source>
        <dbReference type="PROSITE" id="PS51462"/>
    </source>
</evidence>
<dbReference type="InterPro" id="IPR015797">
    <property type="entry name" value="NUDIX_hydrolase-like_dom_sf"/>
</dbReference>
<gene>
    <name evidence="5" type="ORF">BBI08_05090</name>
</gene>
<dbReference type="STRING" id="1215089.BBI08_05090"/>
<evidence type="ECO:0000256" key="2">
    <source>
        <dbReference type="ARBA" id="ARBA00022801"/>
    </source>
</evidence>
<dbReference type="KEGG" id="phc:BBI08_05090"/>
<name>A0A1C7DPB1_9BACL</name>
<keyword evidence="6" id="KW-1185">Reference proteome</keyword>